<keyword evidence="7" id="KW-1185">Reference proteome</keyword>
<sequence length="575" mass="63688">MQRTFLYSDTSDILRLRHFYASIGNNSRNESFFLKSTIDHLLSELERTRKHSNELAGRNRKLERENDVLMTENKELKTKLSQQHGQSQQFYPRTPKKRKSQFPYADDNDEDAYCSRMGGDASAVRRSMSMPPPETPLGIIGTTAAGQSVVRAGITTAGARQALTVNASGGIKRRRALVPALVKNSRISQSHGDLTGRNNSDEAVDDLLPSVCESPWLFADQMVHGFQKRRNLLKHSCTRCEKTIGFNVIYVKCTRCKEVFHESCRHFAPLPCVRRHNTPKVAGNGNKSAGRPRLGDFCPDSRPMVPPLVIFCTYFLDHCKTYMPYRDLYQIEGNPTEVEAVTKQFLVPNKSYPKLDAFPPAVISACVNKFLMQIRDPLIPYSYGKEICALLDRCLAIDGPILEGFAGIVEDLPVAHMDTLGHLCRHWNRLVANSFGLLTIDALSVPLGPLVFGSARPDCPPLLRHRCVSAMAQLLRLGNDDFWTDTSVRTLTTSSSGGTPIVRNPSQRSARSAVVADGGGGTPQQPNFGTLAGAATVAANVKVRHYQQQQLEVDLNATGNGDSSNNWESARNSQQ</sequence>
<dbReference type="CDD" id="cd14686">
    <property type="entry name" value="bZIP"/>
    <property type="match status" value="1"/>
</dbReference>
<dbReference type="PANTHER" id="PTHR46199">
    <property type="entry name" value="RAC GTPASE-ACTIVATING PROTEIN 1"/>
    <property type="match status" value="1"/>
</dbReference>
<dbReference type="InterPro" id="IPR008936">
    <property type="entry name" value="Rho_GTPase_activation_prot"/>
</dbReference>
<evidence type="ECO:0000313" key="6">
    <source>
        <dbReference type="EMBL" id="KAL3111372.1"/>
    </source>
</evidence>
<dbReference type="PROSITE" id="PS50238">
    <property type="entry name" value="RHOGAP"/>
    <property type="match status" value="1"/>
</dbReference>
<reference evidence="6 7" key="1">
    <citation type="submission" date="2024-10" db="EMBL/GenBank/DDBJ databases">
        <authorList>
            <person name="Kim D."/>
        </authorList>
    </citation>
    <scope>NUCLEOTIDE SEQUENCE [LARGE SCALE GENOMIC DNA]</scope>
    <source>
        <strain evidence="6">BH-2024</strain>
    </source>
</reference>
<feature type="region of interest" description="Disordered" evidence="3">
    <location>
        <begin position="77"/>
        <end position="116"/>
    </location>
</feature>
<dbReference type="Pfam" id="PF00130">
    <property type="entry name" value="C1_1"/>
    <property type="match status" value="1"/>
</dbReference>
<name>A0ABD2L8Z0_9BILA</name>
<evidence type="ECO:0000313" key="7">
    <source>
        <dbReference type="Proteomes" id="UP001620626"/>
    </source>
</evidence>
<evidence type="ECO:0000259" key="4">
    <source>
        <dbReference type="PROSITE" id="PS50081"/>
    </source>
</evidence>
<proteinExistence type="predicted"/>
<dbReference type="PROSITE" id="PS00479">
    <property type="entry name" value="ZF_DAG_PE_1"/>
    <property type="match status" value="1"/>
</dbReference>
<dbReference type="EMBL" id="JBICBT010000507">
    <property type="protein sequence ID" value="KAL3111372.1"/>
    <property type="molecule type" value="Genomic_DNA"/>
</dbReference>
<dbReference type="GO" id="GO:0046872">
    <property type="term" value="F:metal ion binding"/>
    <property type="evidence" value="ECO:0007669"/>
    <property type="project" value="UniProtKB-KW"/>
</dbReference>
<feature type="region of interest" description="Disordered" evidence="3">
    <location>
        <begin position="554"/>
        <end position="575"/>
    </location>
</feature>
<accession>A0ABD2L8Z0</accession>
<dbReference type="PROSITE" id="PS50081">
    <property type="entry name" value="ZF_DAG_PE_2"/>
    <property type="match status" value="1"/>
</dbReference>
<dbReference type="Pfam" id="PF00620">
    <property type="entry name" value="RhoGAP"/>
    <property type="match status" value="1"/>
</dbReference>
<protein>
    <submittedName>
        <fullName evidence="6">Uncharacterized protein</fullName>
    </submittedName>
</protein>
<evidence type="ECO:0000256" key="2">
    <source>
        <dbReference type="ARBA" id="ARBA00022833"/>
    </source>
</evidence>
<dbReference type="SUPFAM" id="SSF57889">
    <property type="entry name" value="Cysteine-rich domain"/>
    <property type="match status" value="1"/>
</dbReference>
<feature type="compositionally biased region" description="Polar residues" evidence="3">
    <location>
        <begin position="493"/>
        <end position="510"/>
    </location>
</feature>
<dbReference type="SUPFAM" id="SSF48350">
    <property type="entry name" value="GTPase activation domain, GAP"/>
    <property type="match status" value="1"/>
</dbReference>
<dbReference type="AlphaFoldDB" id="A0ABD2L8Z0"/>
<dbReference type="Proteomes" id="UP001620626">
    <property type="component" value="Unassembled WGS sequence"/>
</dbReference>
<evidence type="ECO:0000256" key="1">
    <source>
        <dbReference type="ARBA" id="ARBA00022723"/>
    </source>
</evidence>
<comment type="caution">
    <text evidence="6">The sequence shown here is derived from an EMBL/GenBank/DDBJ whole genome shotgun (WGS) entry which is preliminary data.</text>
</comment>
<dbReference type="CDD" id="cd20821">
    <property type="entry name" value="C1_MgcRacGAP"/>
    <property type="match status" value="1"/>
</dbReference>
<dbReference type="Gene3D" id="3.30.60.20">
    <property type="match status" value="1"/>
</dbReference>
<dbReference type="SMART" id="SM00324">
    <property type="entry name" value="RhoGAP"/>
    <property type="match status" value="1"/>
</dbReference>
<keyword evidence="1" id="KW-0479">Metal-binding</keyword>
<feature type="compositionally biased region" description="Polar residues" evidence="3">
    <location>
        <begin position="79"/>
        <end position="91"/>
    </location>
</feature>
<evidence type="ECO:0000259" key="5">
    <source>
        <dbReference type="PROSITE" id="PS50238"/>
    </source>
</evidence>
<feature type="domain" description="Phorbol-ester/DAG-type" evidence="4">
    <location>
        <begin position="223"/>
        <end position="272"/>
    </location>
</feature>
<evidence type="ECO:0000256" key="3">
    <source>
        <dbReference type="SAM" id="MobiDB-lite"/>
    </source>
</evidence>
<dbReference type="InterPro" id="IPR002219">
    <property type="entry name" value="PKC_DAG/PE"/>
</dbReference>
<feature type="region of interest" description="Disordered" evidence="3">
    <location>
        <begin position="493"/>
        <end position="527"/>
    </location>
</feature>
<dbReference type="PANTHER" id="PTHR46199:SF3">
    <property type="entry name" value="RAC GTPASE-ACTIVATING PROTEIN 1"/>
    <property type="match status" value="1"/>
</dbReference>
<dbReference type="InterPro" id="IPR000198">
    <property type="entry name" value="RhoGAP_dom"/>
</dbReference>
<gene>
    <name evidence="6" type="ORF">niasHT_019602</name>
</gene>
<dbReference type="SMART" id="SM00109">
    <property type="entry name" value="C1"/>
    <property type="match status" value="1"/>
</dbReference>
<keyword evidence="2" id="KW-0862">Zinc</keyword>
<dbReference type="Gene3D" id="1.10.555.10">
    <property type="entry name" value="Rho GTPase activation protein"/>
    <property type="match status" value="1"/>
</dbReference>
<feature type="domain" description="Rho-GAP" evidence="5">
    <location>
        <begin position="292"/>
        <end position="483"/>
    </location>
</feature>
<organism evidence="6 7">
    <name type="scientific">Heterodera trifolii</name>
    <dbReference type="NCBI Taxonomy" id="157864"/>
    <lineage>
        <taxon>Eukaryota</taxon>
        <taxon>Metazoa</taxon>
        <taxon>Ecdysozoa</taxon>
        <taxon>Nematoda</taxon>
        <taxon>Chromadorea</taxon>
        <taxon>Rhabditida</taxon>
        <taxon>Tylenchina</taxon>
        <taxon>Tylenchomorpha</taxon>
        <taxon>Tylenchoidea</taxon>
        <taxon>Heteroderidae</taxon>
        <taxon>Heteroderinae</taxon>
        <taxon>Heterodera</taxon>
    </lineage>
</organism>
<dbReference type="InterPro" id="IPR046349">
    <property type="entry name" value="C1-like_sf"/>
</dbReference>